<protein>
    <submittedName>
        <fullName evidence="3">Staphylococcal nuclease domain-containing protein 1-like</fullName>
    </submittedName>
</protein>
<dbReference type="Gene3D" id="2.40.50.90">
    <property type="match status" value="1"/>
</dbReference>
<keyword evidence="2" id="KW-1185">Reference proteome</keyword>
<evidence type="ECO:0000259" key="1">
    <source>
        <dbReference type="PROSITE" id="PS50304"/>
    </source>
</evidence>
<accession>A0ABM1EX80</accession>
<evidence type="ECO:0000313" key="3">
    <source>
        <dbReference type="RefSeq" id="XP_014676801.1"/>
    </source>
</evidence>
<dbReference type="Pfam" id="PF00567">
    <property type="entry name" value="TUDOR"/>
    <property type="match status" value="1"/>
</dbReference>
<dbReference type="SUPFAM" id="SSF63748">
    <property type="entry name" value="Tudor/PWWP/MBT"/>
    <property type="match status" value="1"/>
</dbReference>
<dbReference type="InterPro" id="IPR035437">
    <property type="entry name" value="SNase_OB-fold_sf"/>
</dbReference>
<dbReference type="SMART" id="SM00333">
    <property type="entry name" value="TUDOR"/>
    <property type="match status" value="1"/>
</dbReference>
<dbReference type="PROSITE" id="PS50304">
    <property type="entry name" value="TUDOR"/>
    <property type="match status" value="1"/>
</dbReference>
<feature type="domain" description="Tudor" evidence="1">
    <location>
        <begin position="156"/>
        <end position="216"/>
    </location>
</feature>
<dbReference type="RefSeq" id="XP_014676801.1">
    <property type="nucleotide sequence ID" value="XM_014821315.1"/>
</dbReference>
<dbReference type="InterPro" id="IPR050621">
    <property type="entry name" value="Tudor_domain_containing"/>
</dbReference>
<evidence type="ECO:0000313" key="2">
    <source>
        <dbReference type="Proteomes" id="UP000695022"/>
    </source>
</evidence>
<sequence length="220" mass="24560">MAFDMPRGMRRKVDKICQQAQNVFSAMEEPDVTCEQQDERVTLFEDPRTTPSPPGGDQETLMQTCVGGAARKLCSPTEQHLAFLGQPIPAHAPPRPIHGYPPPRPITEQRFAALPTYVGYDAECYVQRNDDEGAVHEMVDTLHDLCAGTEPAPDAAYDSGDPCIARRRDDDLWYRAKVVRQHDGGGDVEVFYVDYGNSETLDVSRLRNQPHLLAQIINIP</sequence>
<dbReference type="GeneID" id="106816693"/>
<dbReference type="PANTHER" id="PTHR22948:SF29">
    <property type="entry name" value="FI02030P-RELATED"/>
    <property type="match status" value="1"/>
</dbReference>
<name>A0ABM1EX80_PRICU</name>
<proteinExistence type="predicted"/>
<dbReference type="CDD" id="cd20379">
    <property type="entry name" value="Tudor_dTUD-like"/>
    <property type="match status" value="1"/>
</dbReference>
<dbReference type="Gene3D" id="2.30.30.140">
    <property type="match status" value="1"/>
</dbReference>
<dbReference type="Proteomes" id="UP000695022">
    <property type="component" value="Unplaced"/>
</dbReference>
<dbReference type="InterPro" id="IPR002999">
    <property type="entry name" value="Tudor"/>
</dbReference>
<dbReference type="PANTHER" id="PTHR22948">
    <property type="entry name" value="TUDOR DOMAIN CONTAINING PROTEIN"/>
    <property type="match status" value="1"/>
</dbReference>
<organism evidence="2 3">
    <name type="scientific">Priapulus caudatus</name>
    <name type="common">Priapulid worm</name>
    <dbReference type="NCBI Taxonomy" id="37621"/>
    <lineage>
        <taxon>Eukaryota</taxon>
        <taxon>Metazoa</taxon>
        <taxon>Ecdysozoa</taxon>
        <taxon>Scalidophora</taxon>
        <taxon>Priapulida</taxon>
        <taxon>Priapulimorpha</taxon>
        <taxon>Priapulimorphida</taxon>
        <taxon>Priapulidae</taxon>
        <taxon>Priapulus</taxon>
    </lineage>
</organism>
<reference evidence="3" key="1">
    <citation type="submission" date="2025-08" db="UniProtKB">
        <authorList>
            <consortium name="RefSeq"/>
        </authorList>
    </citation>
    <scope>IDENTIFICATION</scope>
</reference>
<gene>
    <name evidence="3" type="primary">LOC106816693</name>
</gene>